<reference evidence="1" key="1">
    <citation type="journal article" date="2021" name="New Phytol.">
        <title>Evolutionary innovations through gain and loss of genes in the ectomycorrhizal Boletales.</title>
        <authorList>
            <person name="Wu G."/>
            <person name="Miyauchi S."/>
            <person name="Morin E."/>
            <person name="Kuo A."/>
            <person name="Drula E."/>
            <person name="Varga T."/>
            <person name="Kohler A."/>
            <person name="Feng B."/>
            <person name="Cao Y."/>
            <person name="Lipzen A."/>
            <person name="Daum C."/>
            <person name="Hundley H."/>
            <person name="Pangilinan J."/>
            <person name="Johnson J."/>
            <person name="Barry K."/>
            <person name="LaButti K."/>
            <person name="Ng V."/>
            <person name="Ahrendt S."/>
            <person name="Min B."/>
            <person name="Choi I.G."/>
            <person name="Park H."/>
            <person name="Plett J.M."/>
            <person name="Magnuson J."/>
            <person name="Spatafora J.W."/>
            <person name="Nagy L.G."/>
            <person name="Henrissat B."/>
            <person name="Grigoriev I.V."/>
            <person name="Yang Z.L."/>
            <person name="Xu J."/>
            <person name="Martin F.M."/>
        </authorList>
    </citation>
    <scope>NUCLEOTIDE SEQUENCE</scope>
    <source>
        <strain evidence="1">ATCC 28755</strain>
    </source>
</reference>
<comment type="caution">
    <text evidence="1">The sequence shown here is derived from an EMBL/GenBank/DDBJ whole genome shotgun (WGS) entry which is preliminary data.</text>
</comment>
<feature type="non-terminal residue" evidence="1">
    <location>
        <position position="1"/>
    </location>
</feature>
<proteinExistence type="predicted"/>
<sequence length="107" mass="11891">LSSSWLSRQPHPFKIFIAGNHDSSLADPKTRALIVSTYPALTYLENSSTELTVRGRMLPVYGSPHTPKHGSWAFQYPRVSSTSYSPHAHPHAEYESASIWSSIPPLT</sequence>
<name>A0ACB7ZQG9_9AGAM</name>
<evidence type="ECO:0000313" key="1">
    <source>
        <dbReference type="EMBL" id="KAH7903053.1"/>
    </source>
</evidence>
<dbReference type="Proteomes" id="UP000790377">
    <property type="component" value="Unassembled WGS sequence"/>
</dbReference>
<keyword evidence="2" id="KW-1185">Reference proteome</keyword>
<gene>
    <name evidence="1" type="ORF">BJ138DRAFT_1197920</name>
</gene>
<organism evidence="1 2">
    <name type="scientific">Hygrophoropsis aurantiaca</name>
    <dbReference type="NCBI Taxonomy" id="72124"/>
    <lineage>
        <taxon>Eukaryota</taxon>
        <taxon>Fungi</taxon>
        <taxon>Dikarya</taxon>
        <taxon>Basidiomycota</taxon>
        <taxon>Agaricomycotina</taxon>
        <taxon>Agaricomycetes</taxon>
        <taxon>Agaricomycetidae</taxon>
        <taxon>Boletales</taxon>
        <taxon>Coniophorineae</taxon>
        <taxon>Hygrophoropsidaceae</taxon>
        <taxon>Hygrophoropsis</taxon>
    </lineage>
</organism>
<accession>A0ACB7ZQG9</accession>
<dbReference type="EMBL" id="MU269268">
    <property type="protein sequence ID" value="KAH7903053.1"/>
    <property type="molecule type" value="Genomic_DNA"/>
</dbReference>
<feature type="non-terminal residue" evidence="1">
    <location>
        <position position="107"/>
    </location>
</feature>
<protein>
    <submittedName>
        <fullName evidence="1">Uncharacterized protein</fullName>
    </submittedName>
</protein>
<evidence type="ECO:0000313" key="2">
    <source>
        <dbReference type="Proteomes" id="UP000790377"/>
    </source>
</evidence>